<comment type="caution">
    <text evidence="3">The sequence shown here is derived from an EMBL/GenBank/DDBJ whole genome shotgun (WGS) entry which is preliminary data.</text>
</comment>
<dbReference type="Pfam" id="PF07687">
    <property type="entry name" value="M20_dimer"/>
    <property type="match status" value="1"/>
</dbReference>
<dbReference type="InterPro" id="IPR011650">
    <property type="entry name" value="Peptidase_M20_dimer"/>
</dbReference>
<dbReference type="Gene3D" id="3.30.70.360">
    <property type="match status" value="1"/>
</dbReference>
<evidence type="ECO:0000259" key="2">
    <source>
        <dbReference type="Pfam" id="PF07687"/>
    </source>
</evidence>
<dbReference type="NCBIfam" id="TIGR01891">
    <property type="entry name" value="amidohydrolases"/>
    <property type="match status" value="1"/>
</dbReference>
<keyword evidence="4" id="KW-1185">Reference proteome</keyword>
<dbReference type="CDD" id="cd05672">
    <property type="entry name" value="M20_ACY1L2-like"/>
    <property type="match status" value="1"/>
</dbReference>
<dbReference type="AlphaFoldDB" id="A0A073IRD2"/>
<dbReference type="InterPro" id="IPR036264">
    <property type="entry name" value="Bact_exopeptidase_dim_dom"/>
</dbReference>
<dbReference type="SUPFAM" id="SSF55031">
    <property type="entry name" value="Bacterial exopeptidase dimerisation domain"/>
    <property type="match status" value="1"/>
</dbReference>
<dbReference type="InterPro" id="IPR017439">
    <property type="entry name" value="Amidohydrolase"/>
</dbReference>
<dbReference type="GO" id="GO:0046657">
    <property type="term" value="P:folic acid catabolic process"/>
    <property type="evidence" value="ECO:0007669"/>
    <property type="project" value="TreeGrafter"/>
</dbReference>
<dbReference type="GO" id="GO:0005737">
    <property type="term" value="C:cytoplasm"/>
    <property type="evidence" value="ECO:0007669"/>
    <property type="project" value="TreeGrafter"/>
</dbReference>
<sequence>MMQRIDSAVERLKPELTELTLKIHDNPELGKEERKAVEWQLALLRKYGFDVAEKYCGIETAYRAVYKGAKAGPKIALLAEYDALPGIGHGCGHNLIAMMSVGAGIALAEFADEYGAEINVFGTPAEETEGAKVVMSKMGAFDEMDVAMMSHPSMESTSSINSMALCCRTVEFFGKTSHAASAPENGLNALDAMINFFNLVNALRQQTKPDVRLHGIITDGGKAPNIIPDYTSALFYVRSSKAAEIAPLLDRVEACAKGAAIGTGTTYKITPAEVDFMDTCSNMALNRLACDNMEALGVKMKWLGDEAHMGSSDLGDVSYRCPAIQLNSGMGPLSDGRAYSAHTAEFAEKARSREAIETSFLFIRGLAKTAVDLMMKPELLVEIKEEFAKLKR</sequence>
<dbReference type="InterPro" id="IPR017144">
    <property type="entry name" value="Xaa-Arg_dipeptidase"/>
</dbReference>
<name>A0A073IRD2_9BACT</name>
<comment type="similarity">
    <text evidence="1">Belongs to the peptidase M20A family.</text>
</comment>
<evidence type="ECO:0000256" key="1">
    <source>
        <dbReference type="PIRNR" id="PIRNR037226"/>
    </source>
</evidence>
<feature type="domain" description="Peptidase M20 dimerisation" evidence="2">
    <location>
        <begin position="169"/>
        <end position="258"/>
    </location>
</feature>
<gene>
    <name evidence="3" type="ORF">EH55_05625</name>
</gene>
<dbReference type="PIRSF" id="PIRSF037226">
    <property type="entry name" value="Amidohydrolase_ACY1L2_prd"/>
    <property type="match status" value="1"/>
</dbReference>
<proteinExistence type="inferred from homology"/>
<dbReference type="FunFam" id="3.30.70.360:FF:000004">
    <property type="entry name" value="Peptidase M20 domain-containing protein 2"/>
    <property type="match status" value="1"/>
</dbReference>
<dbReference type="EMBL" id="JMKI01000035">
    <property type="protein sequence ID" value="KEJ92105.1"/>
    <property type="molecule type" value="Genomic_DNA"/>
</dbReference>
<dbReference type="PANTHER" id="PTHR30575:SF0">
    <property type="entry name" value="XAA-ARG DIPEPTIDASE"/>
    <property type="match status" value="1"/>
</dbReference>
<reference evidence="3 4" key="1">
    <citation type="submission" date="2014-04" db="EMBL/GenBank/DDBJ databases">
        <title>Draft Genome Sequence of Synergistes jonesii.</title>
        <authorList>
            <person name="Coil D.A."/>
            <person name="Eisen J.A."/>
            <person name="Holland-Moritz H.E."/>
        </authorList>
    </citation>
    <scope>NUCLEOTIDE SEQUENCE [LARGE SCALE GENOMIC DNA]</scope>
    <source>
        <strain evidence="3 4">78-1</strain>
    </source>
</reference>
<dbReference type="InterPro" id="IPR002933">
    <property type="entry name" value="Peptidase_M20"/>
</dbReference>
<dbReference type="Pfam" id="PF01546">
    <property type="entry name" value="Peptidase_M20"/>
    <property type="match status" value="1"/>
</dbReference>
<dbReference type="PATRIC" id="fig|2754.20.peg.2069"/>
<dbReference type="GO" id="GO:0071713">
    <property type="term" value="F:para-aminobenzoyl-glutamate hydrolase activity"/>
    <property type="evidence" value="ECO:0007669"/>
    <property type="project" value="TreeGrafter"/>
</dbReference>
<evidence type="ECO:0000313" key="3">
    <source>
        <dbReference type="EMBL" id="KEJ92105.1"/>
    </source>
</evidence>
<dbReference type="STRING" id="2754.EH55_05625"/>
<dbReference type="Gene3D" id="3.40.630.10">
    <property type="entry name" value="Zn peptidases"/>
    <property type="match status" value="1"/>
</dbReference>
<dbReference type="InterPro" id="IPR052030">
    <property type="entry name" value="Peptidase_M20/M20A_hydrolases"/>
</dbReference>
<accession>A0A073IRD2</accession>
<dbReference type="SUPFAM" id="SSF53187">
    <property type="entry name" value="Zn-dependent exopeptidases"/>
    <property type="match status" value="1"/>
</dbReference>
<dbReference type="eggNOG" id="COG1473">
    <property type="taxonomic scope" value="Bacteria"/>
</dbReference>
<evidence type="ECO:0000313" key="4">
    <source>
        <dbReference type="Proteomes" id="UP000027665"/>
    </source>
</evidence>
<protein>
    <recommendedName>
        <fullName evidence="1">Peptidase M20 domain-containing protein 2</fullName>
    </recommendedName>
</protein>
<dbReference type="GO" id="GO:0016805">
    <property type="term" value="F:dipeptidase activity"/>
    <property type="evidence" value="ECO:0007669"/>
    <property type="project" value="InterPro"/>
</dbReference>
<dbReference type="PANTHER" id="PTHR30575">
    <property type="entry name" value="PEPTIDASE M20"/>
    <property type="match status" value="1"/>
</dbReference>
<dbReference type="Proteomes" id="UP000027665">
    <property type="component" value="Unassembled WGS sequence"/>
</dbReference>
<organism evidence="3 4">
    <name type="scientific">Synergistes jonesii</name>
    <dbReference type="NCBI Taxonomy" id="2754"/>
    <lineage>
        <taxon>Bacteria</taxon>
        <taxon>Thermotogati</taxon>
        <taxon>Synergistota</taxon>
        <taxon>Synergistia</taxon>
        <taxon>Synergistales</taxon>
        <taxon>Synergistaceae</taxon>
        <taxon>Synergistes</taxon>
    </lineage>
</organism>